<dbReference type="SUPFAM" id="SSF103473">
    <property type="entry name" value="MFS general substrate transporter"/>
    <property type="match status" value="1"/>
</dbReference>
<proteinExistence type="predicted"/>
<feature type="transmembrane region" description="Helical" evidence="5">
    <location>
        <begin position="148"/>
        <end position="170"/>
    </location>
</feature>
<organism evidence="6 7">
    <name type="scientific">Rotaria socialis</name>
    <dbReference type="NCBI Taxonomy" id="392032"/>
    <lineage>
        <taxon>Eukaryota</taxon>
        <taxon>Metazoa</taxon>
        <taxon>Spiralia</taxon>
        <taxon>Gnathifera</taxon>
        <taxon>Rotifera</taxon>
        <taxon>Eurotatoria</taxon>
        <taxon>Bdelloidea</taxon>
        <taxon>Philodinida</taxon>
        <taxon>Philodinidae</taxon>
        <taxon>Rotaria</taxon>
    </lineage>
</organism>
<keyword evidence="1 5" id="KW-0812">Transmembrane</keyword>
<evidence type="ECO:0000256" key="4">
    <source>
        <dbReference type="SAM" id="MobiDB-lite"/>
    </source>
</evidence>
<evidence type="ECO:0000313" key="7">
    <source>
        <dbReference type="Proteomes" id="UP000663848"/>
    </source>
</evidence>
<sequence>MHEDVDHDDEEEVILDRRTLINQANNSNSLSNSGPILLGVNRFNIKVYDDPVKLSRAKTILLAITCISIGMFTGLLGPTFPFLSQLMPADLSAVIWLIAIKAIGFLIGTLLSAYLYAWFNVCCLLGLSCLSISFGVCSLPFITDLATFYLTSLILGIGLGISYNGIDALYNRLWTRSSLASIRWLHLLVALGAILSTSMLFPSNISNVNELSLTTVTTQQIRPRRQATNEIANLLASRLPKIDDILSNETNTSTILNNTDVTTDSSLPTTTTAKLVLKPSVVETDGLKQSNVAKPGVGTDQSTTKSPCMKSYCCFNSNITTQNQTIINNTYSCQENDVNLSDAFHLIYLFIAFLFFILGISYSTLAMRGDGVNSTTSTQKINLNPLSLLFGNAHRTINTSNRSVSLLSDRASLKFVVLLVAFYFIMTGIESSSIYLTYLFGRELKFEENQCLLIQFLFFLGLLLGRLIDILMDYGCFLFNTRITNRTKKQSDKFHLISIKFCILIRLIILFLLCSTLSFSHLFQENSSTKSFIPSIRLLYFIFFLIGLLLASLPTLILFWIERDLSLNDSLIRFILITITISDVVFPSFLFYTIKHVVLSYLFYLFIGSCLLLILFVCILYTSKHWQKKQLYRILPTSMEMDEANIENHSDNNDDDEDFHRTNGRINGNETKNNIDNDRVKGAKGH</sequence>
<keyword evidence="3 5" id="KW-0472">Membrane</keyword>
<feature type="transmembrane region" description="Helical" evidence="5">
    <location>
        <begin position="452"/>
        <end position="480"/>
    </location>
</feature>
<evidence type="ECO:0000313" key="6">
    <source>
        <dbReference type="EMBL" id="CAF4692119.1"/>
    </source>
</evidence>
<dbReference type="InterPro" id="IPR036259">
    <property type="entry name" value="MFS_trans_sf"/>
</dbReference>
<dbReference type="AlphaFoldDB" id="A0A821HYB3"/>
<feature type="transmembrane region" description="Helical" evidence="5">
    <location>
        <begin position="93"/>
        <end position="116"/>
    </location>
</feature>
<accession>A0A821HYB3</accession>
<feature type="transmembrane region" description="Helical" evidence="5">
    <location>
        <begin position="415"/>
        <end position="440"/>
    </location>
</feature>
<dbReference type="EMBL" id="CAJOBR010002593">
    <property type="protein sequence ID" value="CAF4692119.1"/>
    <property type="molecule type" value="Genomic_DNA"/>
</dbReference>
<feature type="transmembrane region" description="Helical" evidence="5">
    <location>
        <begin position="571"/>
        <end position="592"/>
    </location>
</feature>
<evidence type="ECO:0000256" key="1">
    <source>
        <dbReference type="ARBA" id="ARBA00022692"/>
    </source>
</evidence>
<feature type="transmembrane region" description="Helical" evidence="5">
    <location>
        <begin position="501"/>
        <end position="523"/>
    </location>
</feature>
<feature type="transmembrane region" description="Helical" evidence="5">
    <location>
        <begin position="346"/>
        <end position="365"/>
    </location>
</feature>
<gene>
    <name evidence="6" type="ORF">QYT958_LOCUS17265</name>
</gene>
<feature type="transmembrane region" description="Helical" evidence="5">
    <location>
        <begin position="123"/>
        <end position="142"/>
    </location>
</feature>
<feature type="compositionally biased region" description="Basic and acidic residues" evidence="4">
    <location>
        <begin position="673"/>
        <end position="686"/>
    </location>
</feature>
<protein>
    <submittedName>
        <fullName evidence="6">Uncharacterized protein</fullName>
    </submittedName>
</protein>
<dbReference type="Proteomes" id="UP000663848">
    <property type="component" value="Unassembled WGS sequence"/>
</dbReference>
<feature type="region of interest" description="Disordered" evidence="4">
    <location>
        <begin position="646"/>
        <end position="686"/>
    </location>
</feature>
<comment type="caution">
    <text evidence="6">The sequence shown here is derived from an EMBL/GenBank/DDBJ whole genome shotgun (WGS) entry which is preliminary data.</text>
</comment>
<evidence type="ECO:0000256" key="3">
    <source>
        <dbReference type="ARBA" id="ARBA00023136"/>
    </source>
</evidence>
<feature type="transmembrane region" description="Helical" evidence="5">
    <location>
        <begin position="60"/>
        <end position="81"/>
    </location>
</feature>
<dbReference type="PANTHER" id="PTHR23121:SF9">
    <property type="entry name" value="SODIUM-DEPENDENT GLUCOSE TRANSPORTER 1"/>
    <property type="match status" value="1"/>
</dbReference>
<reference evidence="6" key="1">
    <citation type="submission" date="2021-02" db="EMBL/GenBank/DDBJ databases">
        <authorList>
            <person name="Nowell W R."/>
        </authorList>
    </citation>
    <scope>NUCLEOTIDE SEQUENCE</scope>
</reference>
<keyword evidence="2 5" id="KW-1133">Transmembrane helix</keyword>
<name>A0A821HYB3_9BILA</name>
<evidence type="ECO:0000256" key="5">
    <source>
        <dbReference type="SAM" id="Phobius"/>
    </source>
</evidence>
<evidence type="ECO:0000256" key="2">
    <source>
        <dbReference type="ARBA" id="ARBA00022989"/>
    </source>
</evidence>
<feature type="transmembrane region" description="Helical" evidence="5">
    <location>
        <begin position="182"/>
        <end position="201"/>
    </location>
</feature>
<feature type="transmembrane region" description="Helical" evidence="5">
    <location>
        <begin position="598"/>
        <end position="621"/>
    </location>
</feature>
<feature type="transmembrane region" description="Helical" evidence="5">
    <location>
        <begin position="538"/>
        <end position="559"/>
    </location>
</feature>
<dbReference type="PANTHER" id="PTHR23121">
    <property type="entry name" value="SODIUM-DEPENDENT GLUCOSE TRANSPORTER 1"/>
    <property type="match status" value="1"/>
</dbReference>